<evidence type="ECO:0000313" key="2">
    <source>
        <dbReference type="EMBL" id="WNG43223.1"/>
    </source>
</evidence>
<name>A0ABY9WHL9_9BACT</name>
<keyword evidence="3" id="KW-1185">Reference proteome</keyword>
<proteinExistence type="predicted"/>
<protein>
    <submittedName>
        <fullName evidence="2">Outer membrane beta-barrel protein</fullName>
    </submittedName>
</protein>
<reference evidence="2 3" key="1">
    <citation type="submission" date="2019-08" db="EMBL/GenBank/DDBJ databases">
        <title>Archangium and Cystobacter genomes.</title>
        <authorList>
            <person name="Chen I.-C.K."/>
            <person name="Wielgoss S."/>
        </authorList>
    </citation>
    <scope>NUCLEOTIDE SEQUENCE [LARGE SCALE GENOMIC DNA]</scope>
    <source>
        <strain evidence="2 3">Cbm 6</strain>
    </source>
</reference>
<feature type="signal peptide" evidence="1">
    <location>
        <begin position="1"/>
        <end position="23"/>
    </location>
</feature>
<keyword evidence="1" id="KW-0732">Signal</keyword>
<dbReference type="SUPFAM" id="SSF56925">
    <property type="entry name" value="OMPA-like"/>
    <property type="match status" value="1"/>
</dbReference>
<dbReference type="RefSeq" id="WP_395813822.1">
    <property type="nucleotide sequence ID" value="NZ_CP043494.1"/>
</dbReference>
<dbReference type="Proteomes" id="UP001611383">
    <property type="component" value="Chromosome"/>
</dbReference>
<accession>A0ABY9WHL9</accession>
<dbReference type="EMBL" id="CP043494">
    <property type="protein sequence ID" value="WNG43223.1"/>
    <property type="molecule type" value="Genomic_DNA"/>
</dbReference>
<dbReference type="Gene3D" id="2.40.160.20">
    <property type="match status" value="1"/>
</dbReference>
<evidence type="ECO:0000313" key="3">
    <source>
        <dbReference type="Proteomes" id="UP001611383"/>
    </source>
</evidence>
<dbReference type="InterPro" id="IPR011250">
    <property type="entry name" value="OMP/PagP_B-barrel"/>
</dbReference>
<feature type="chain" id="PRO_5046212620" evidence="1">
    <location>
        <begin position="24"/>
        <end position="210"/>
    </location>
</feature>
<organism evidence="2 3">
    <name type="scientific">Archangium minus</name>
    <dbReference type="NCBI Taxonomy" id="83450"/>
    <lineage>
        <taxon>Bacteria</taxon>
        <taxon>Pseudomonadati</taxon>
        <taxon>Myxococcota</taxon>
        <taxon>Myxococcia</taxon>
        <taxon>Myxococcales</taxon>
        <taxon>Cystobacterineae</taxon>
        <taxon>Archangiaceae</taxon>
        <taxon>Archangium</taxon>
    </lineage>
</organism>
<gene>
    <name evidence="2" type="ORF">F0U60_03265</name>
</gene>
<sequence>MTKKLVAGAGIAVLSLWAGSAMAREGRESSADMRGLTVQLGGGVEGYTSALGQDIDPGVAYGATIVLKPTKVVGLELGYSGAANNFDTQLPLTGTSGPDVLRNGAQAVATVGLTAAPLQPYVLAGLGISNYNVRNAAPGFQDDNVGLVPLGAGLRLHIGDFVADARLNYNLLFDQEFAGTVPPANVDLPGNETFSSGGSYTGTLNLGATW</sequence>
<evidence type="ECO:0000256" key="1">
    <source>
        <dbReference type="SAM" id="SignalP"/>
    </source>
</evidence>